<dbReference type="GO" id="GO:0046951">
    <property type="term" value="P:ketone body biosynthetic process"/>
    <property type="evidence" value="ECO:0007669"/>
    <property type="project" value="TreeGrafter"/>
</dbReference>
<dbReference type="PANTHER" id="PTHR42738:SF7">
    <property type="entry name" value="HYDROXYMETHYLGLUTARYL-COA LYASE"/>
    <property type="match status" value="1"/>
</dbReference>
<dbReference type="Gene3D" id="3.20.20.70">
    <property type="entry name" value="Aldolase class I"/>
    <property type="match status" value="1"/>
</dbReference>
<dbReference type="RefSeq" id="WP_057628424.1">
    <property type="nucleotide sequence ID" value="NZ_LDJJ01000030.1"/>
</dbReference>
<dbReference type="NCBIfam" id="NF004283">
    <property type="entry name" value="PRK05692.1"/>
    <property type="match status" value="1"/>
</dbReference>
<evidence type="ECO:0000256" key="2">
    <source>
        <dbReference type="ARBA" id="ARBA00022723"/>
    </source>
</evidence>
<dbReference type="GO" id="GO:0004419">
    <property type="term" value="F:hydroxymethylglutaryl-CoA lyase activity"/>
    <property type="evidence" value="ECO:0007669"/>
    <property type="project" value="TreeGrafter"/>
</dbReference>
<dbReference type="Proteomes" id="UP000051863">
    <property type="component" value="Unassembled WGS sequence"/>
</dbReference>
<dbReference type="InterPro" id="IPR013785">
    <property type="entry name" value="Aldolase_TIM"/>
</dbReference>
<keyword evidence="3" id="KW-0456">Lyase</keyword>
<evidence type="ECO:0000313" key="5">
    <source>
        <dbReference type="EMBL" id="KRG67528.1"/>
    </source>
</evidence>
<sequence>MIDDHAEVIEDHVRIIEVGAHRGLQSQAKVLPVMVRSNLIELLESAGIAEMEVGSFSPQSAAAQMTDATEIYAQLGPSPVDRIRSVLVPDMKGLEMAVAGGFRDITVALAASNAYCRANLNCNIDESLRRADQIAERALTLGIQVRATLSTIIHCPLSGAVAPADVTAIVATLHNMGCREISLCDTTGSGTPASVGKLLRMCAAEVPMHCLAAHFHDTYGLGVANMIEALEQGVRAFDGAISGLDGDSHAADAACSLATEDLVYLCSELGVRCHVDLDGLLLAADYIDCVLERRTGSRVGRALRARRNQRERAAAGWAR</sequence>
<comment type="similarity">
    <text evidence="1">Belongs to the HMG-CoA lyase family.</text>
</comment>
<keyword evidence="2" id="KW-0479">Metal-binding</keyword>
<dbReference type="InterPro" id="IPR000891">
    <property type="entry name" value="PYR_CT"/>
</dbReference>
<evidence type="ECO:0000256" key="1">
    <source>
        <dbReference type="ARBA" id="ARBA00009405"/>
    </source>
</evidence>
<name>A0A0R0CRZ7_9GAMM</name>
<comment type="caution">
    <text evidence="5">The sequence shown here is derived from an EMBL/GenBank/DDBJ whole genome shotgun (WGS) entry which is preliminary data.</text>
</comment>
<evidence type="ECO:0000256" key="3">
    <source>
        <dbReference type="ARBA" id="ARBA00023239"/>
    </source>
</evidence>
<evidence type="ECO:0000313" key="6">
    <source>
        <dbReference type="Proteomes" id="UP000051863"/>
    </source>
</evidence>
<dbReference type="GO" id="GO:0046872">
    <property type="term" value="F:metal ion binding"/>
    <property type="evidence" value="ECO:0007669"/>
    <property type="project" value="UniProtKB-KW"/>
</dbReference>
<dbReference type="GO" id="GO:0006552">
    <property type="term" value="P:L-leucine catabolic process"/>
    <property type="evidence" value="ECO:0007669"/>
    <property type="project" value="TreeGrafter"/>
</dbReference>
<dbReference type="EMBL" id="LDJJ01000030">
    <property type="protein sequence ID" value="KRG67528.1"/>
    <property type="molecule type" value="Genomic_DNA"/>
</dbReference>
<feature type="domain" description="Pyruvate carboxyltransferase" evidence="4">
    <location>
        <begin position="13"/>
        <end position="281"/>
    </location>
</feature>
<dbReference type="Pfam" id="PF00682">
    <property type="entry name" value="HMGL-like"/>
    <property type="match status" value="1"/>
</dbReference>
<dbReference type="PROSITE" id="PS50991">
    <property type="entry name" value="PYR_CT"/>
    <property type="match status" value="1"/>
</dbReference>
<dbReference type="AlphaFoldDB" id="A0A0R0CRZ7"/>
<dbReference type="SUPFAM" id="SSF51569">
    <property type="entry name" value="Aldolase"/>
    <property type="match status" value="1"/>
</dbReference>
<organism evidence="5 6">
    <name type="scientific">Stenotrophomonas terrae</name>
    <dbReference type="NCBI Taxonomy" id="405446"/>
    <lineage>
        <taxon>Bacteria</taxon>
        <taxon>Pseudomonadati</taxon>
        <taxon>Pseudomonadota</taxon>
        <taxon>Gammaproteobacteria</taxon>
        <taxon>Lysobacterales</taxon>
        <taxon>Lysobacteraceae</taxon>
        <taxon>Stenotrophomonas</taxon>
    </lineage>
</organism>
<dbReference type="PANTHER" id="PTHR42738">
    <property type="entry name" value="HYDROXYMETHYLGLUTARYL-COA LYASE"/>
    <property type="match status" value="1"/>
</dbReference>
<accession>A0A0R0CRZ7</accession>
<gene>
    <name evidence="5" type="ORF">ABB27_09335</name>
</gene>
<dbReference type="InterPro" id="IPR043594">
    <property type="entry name" value="HMGL"/>
</dbReference>
<proteinExistence type="inferred from homology"/>
<dbReference type="OrthoDB" id="9784013at2"/>
<keyword evidence="6" id="KW-1185">Reference proteome</keyword>
<evidence type="ECO:0000259" key="4">
    <source>
        <dbReference type="PROSITE" id="PS50991"/>
    </source>
</evidence>
<dbReference type="PATRIC" id="fig|405446.3.peg.1352"/>
<protein>
    <recommendedName>
        <fullName evidence="4">Pyruvate carboxyltransferase domain-containing protein</fullName>
    </recommendedName>
</protein>
<reference evidence="5 6" key="1">
    <citation type="submission" date="2015-05" db="EMBL/GenBank/DDBJ databases">
        <title>Genome sequencing and analysis of members of genus Stenotrophomonas.</title>
        <authorList>
            <person name="Patil P.P."/>
            <person name="Midha S."/>
            <person name="Patil P.B."/>
        </authorList>
    </citation>
    <scope>NUCLEOTIDE SEQUENCE [LARGE SCALE GENOMIC DNA]</scope>
    <source>
        <strain evidence="5 6">DSM 18941</strain>
    </source>
</reference>